<comment type="caution">
    <text evidence="1">The sequence shown here is derived from an EMBL/GenBank/DDBJ whole genome shotgun (WGS) entry which is preliminary data.</text>
</comment>
<gene>
    <name evidence="1" type="ORF">BI198_13545</name>
</gene>
<organism evidence="1 2">
    <name type="scientific">Rheinheimera salexigens</name>
    <dbReference type="NCBI Taxonomy" id="1628148"/>
    <lineage>
        <taxon>Bacteria</taxon>
        <taxon>Pseudomonadati</taxon>
        <taxon>Pseudomonadota</taxon>
        <taxon>Gammaproteobacteria</taxon>
        <taxon>Chromatiales</taxon>
        <taxon>Chromatiaceae</taxon>
        <taxon>Rheinheimera</taxon>
    </lineage>
</organism>
<protein>
    <submittedName>
        <fullName evidence="1">Uncharacterized protein</fullName>
    </submittedName>
</protein>
<dbReference type="EMBL" id="MKEK01000001">
    <property type="protein sequence ID" value="OEY70476.1"/>
    <property type="molecule type" value="Genomic_DNA"/>
</dbReference>
<dbReference type="STRING" id="1628148.BI198_13545"/>
<dbReference type="AlphaFoldDB" id="A0A1E7Q8K8"/>
<dbReference type="Proteomes" id="UP000242258">
    <property type="component" value="Unassembled WGS sequence"/>
</dbReference>
<proteinExistence type="predicted"/>
<keyword evidence="2" id="KW-1185">Reference proteome</keyword>
<accession>A0A1E7Q8K8</accession>
<evidence type="ECO:0000313" key="1">
    <source>
        <dbReference type="EMBL" id="OEY70476.1"/>
    </source>
</evidence>
<sequence length="105" mass="12241">MAMVRKYPLLKIDISKGWLMLRMFELAHELQPGYRKNLGYWRKNIFKHPHSSMAGSIYMLGFEHDKIAASTKLINLVSLGHRDAAPAATRQLARVKQYRRSNERD</sequence>
<name>A0A1E7Q8K8_9GAMM</name>
<evidence type="ECO:0000313" key="2">
    <source>
        <dbReference type="Proteomes" id="UP000242258"/>
    </source>
</evidence>
<reference evidence="2" key="1">
    <citation type="submission" date="2016-09" db="EMBL/GenBank/DDBJ databases">
        <authorList>
            <person name="Wan X."/>
            <person name="Hou S."/>
        </authorList>
    </citation>
    <scope>NUCLEOTIDE SEQUENCE [LARGE SCALE GENOMIC DNA]</scope>
    <source>
        <strain evidence="2">KH87</strain>
    </source>
</reference>